<evidence type="ECO:0000313" key="6">
    <source>
        <dbReference type="Proteomes" id="UP000579250"/>
    </source>
</evidence>
<gene>
    <name evidence="5" type="ORF">HGB48_27985</name>
</gene>
<comment type="function">
    <text evidence="2">Pyridoxal 5'-phosphate (PLP)-binding protein, which is involved in PLP homeostasis.</text>
</comment>
<organism evidence="5 6">
    <name type="scientific">Actinomadura latina</name>
    <dbReference type="NCBI Taxonomy" id="163603"/>
    <lineage>
        <taxon>Bacteria</taxon>
        <taxon>Bacillati</taxon>
        <taxon>Actinomycetota</taxon>
        <taxon>Actinomycetes</taxon>
        <taxon>Streptosporangiales</taxon>
        <taxon>Thermomonosporaceae</taxon>
        <taxon>Actinomadura</taxon>
    </lineage>
</organism>
<sequence>MHHRGHGPLLLPPRGPHRPLRRIHLAQGRLARGRRVTGEPSLSPDERRAELAEGVAAVRARIAAACAAAGRDEGEITLIAVTKTFPASDVRLLAGLGLTEVGENRDQEARPKAAECADLPLTWHFVGRLQTNKARAVAGYADVVHSVDRPRLVSALSDAAVRAGRTLRCLVQVSLDDDELRRGRGGAAPDAVPGLADGIAGADGLRFGGVMAVAPLGADPLPAFTRLAAIAGEIRRNHPDARIVSAGMSGDLEQAIACGATHLRVGTALLGGRRAIVR</sequence>
<dbReference type="NCBIfam" id="TIGR00044">
    <property type="entry name" value="YggS family pyridoxal phosphate-dependent enzyme"/>
    <property type="match status" value="1"/>
</dbReference>
<dbReference type="EMBL" id="JAAXPI010000056">
    <property type="protein sequence ID" value="NKZ07542.1"/>
    <property type="molecule type" value="Genomic_DNA"/>
</dbReference>
<evidence type="ECO:0000259" key="4">
    <source>
        <dbReference type="Pfam" id="PF01168"/>
    </source>
</evidence>
<evidence type="ECO:0000313" key="5">
    <source>
        <dbReference type="EMBL" id="NKZ07542.1"/>
    </source>
</evidence>
<name>A0A846Z8L2_9ACTN</name>
<comment type="similarity">
    <text evidence="2 3">Belongs to the pyridoxal phosphate-binding protein YggS/PROSC family.</text>
</comment>
<dbReference type="AlphaFoldDB" id="A0A846Z8L2"/>
<evidence type="ECO:0000256" key="1">
    <source>
        <dbReference type="ARBA" id="ARBA00022898"/>
    </source>
</evidence>
<dbReference type="PANTHER" id="PTHR10146:SF14">
    <property type="entry name" value="PYRIDOXAL PHOSPHATE HOMEOSTASIS PROTEIN"/>
    <property type="match status" value="1"/>
</dbReference>
<protein>
    <recommendedName>
        <fullName evidence="2">Pyridoxal phosphate homeostasis protein</fullName>
        <shortName evidence="2">PLP homeostasis protein</shortName>
    </recommendedName>
</protein>
<feature type="modified residue" description="N6-(pyridoxal phosphate)lysine" evidence="2">
    <location>
        <position position="83"/>
    </location>
</feature>
<evidence type="ECO:0000256" key="2">
    <source>
        <dbReference type="HAMAP-Rule" id="MF_02087"/>
    </source>
</evidence>
<dbReference type="CDD" id="cd00635">
    <property type="entry name" value="PLPDE_III_YBL036c_like"/>
    <property type="match status" value="1"/>
</dbReference>
<keyword evidence="6" id="KW-1185">Reference proteome</keyword>
<dbReference type="PROSITE" id="PS01211">
    <property type="entry name" value="UPF0001"/>
    <property type="match status" value="1"/>
</dbReference>
<dbReference type="HAMAP" id="MF_02087">
    <property type="entry name" value="PLP_homeostasis"/>
    <property type="match status" value="1"/>
</dbReference>
<dbReference type="GO" id="GO:0030170">
    <property type="term" value="F:pyridoxal phosphate binding"/>
    <property type="evidence" value="ECO:0007669"/>
    <property type="project" value="UniProtKB-UniRule"/>
</dbReference>
<dbReference type="Gene3D" id="3.20.20.10">
    <property type="entry name" value="Alanine racemase"/>
    <property type="match status" value="1"/>
</dbReference>
<accession>A0A846Z8L2</accession>
<dbReference type="InterPro" id="IPR001608">
    <property type="entry name" value="Ala_racemase_N"/>
</dbReference>
<dbReference type="Pfam" id="PF01168">
    <property type="entry name" value="Ala_racemase_N"/>
    <property type="match status" value="1"/>
</dbReference>
<dbReference type="Proteomes" id="UP000579250">
    <property type="component" value="Unassembled WGS sequence"/>
</dbReference>
<dbReference type="InterPro" id="IPR029066">
    <property type="entry name" value="PLP-binding_barrel"/>
</dbReference>
<reference evidence="5 6" key="1">
    <citation type="submission" date="2020-04" db="EMBL/GenBank/DDBJ databases">
        <title>MicrobeNet Type strains.</title>
        <authorList>
            <person name="Nicholson A.C."/>
        </authorList>
    </citation>
    <scope>NUCLEOTIDE SEQUENCE [LARGE SCALE GENOMIC DNA]</scope>
    <source>
        <strain evidence="5 6">ATCC BAA-277</strain>
    </source>
</reference>
<dbReference type="InterPro" id="IPR011078">
    <property type="entry name" value="PyrdxlP_homeostasis"/>
</dbReference>
<comment type="caution">
    <text evidence="5">The sequence shown here is derived from an EMBL/GenBank/DDBJ whole genome shotgun (WGS) entry which is preliminary data.</text>
</comment>
<feature type="domain" description="Alanine racemase N-terminal" evidence="4">
    <location>
        <begin position="75"/>
        <end position="273"/>
    </location>
</feature>
<dbReference type="PANTHER" id="PTHR10146">
    <property type="entry name" value="PROLINE SYNTHETASE CO-TRANSCRIBED BACTERIAL HOMOLOG PROTEIN"/>
    <property type="match status" value="1"/>
</dbReference>
<proteinExistence type="inferred from homology"/>
<keyword evidence="1 2" id="KW-0663">Pyridoxal phosphate</keyword>
<dbReference type="SUPFAM" id="SSF51419">
    <property type="entry name" value="PLP-binding barrel"/>
    <property type="match status" value="1"/>
</dbReference>
<evidence type="ECO:0000256" key="3">
    <source>
        <dbReference type="RuleBase" id="RU004514"/>
    </source>
</evidence>